<comment type="caution">
    <text evidence="2">The sequence shown here is derived from an EMBL/GenBank/DDBJ whole genome shotgun (WGS) entry which is preliminary data.</text>
</comment>
<dbReference type="EC" id="1.8.5.-" evidence="2"/>
<dbReference type="Pfam" id="PF07992">
    <property type="entry name" value="Pyr_redox_2"/>
    <property type="match status" value="1"/>
</dbReference>
<keyword evidence="3" id="KW-1185">Reference proteome</keyword>
<dbReference type="Gene3D" id="3.50.50.60">
    <property type="entry name" value="FAD/NAD(P)-binding domain"/>
    <property type="match status" value="2"/>
</dbReference>
<feature type="domain" description="FAD/NAD(P)-binding" evidence="1">
    <location>
        <begin position="4"/>
        <end position="307"/>
    </location>
</feature>
<dbReference type="AlphaFoldDB" id="A0A7X0CAA9"/>
<evidence type="ECO:0000259" key="1">
    <source>
        <dbReference type="Pfam" id="PF07992"/>
    </source>
</evidence>
<dbReference type="EMBL" id="JACHJB010000004">
    <property type="protein sequence ID" value="MBB6351202.1"/>
    <property type="molecule type" value="Genomic_DNA"/>
</dbReference>
<evidence type="ECO:0000313" key="3">
    <source>
        <dbReference type="Proteomes" id="UP000583800"/>
    </source>
</evidence>
<accession>A0A7X0CAA9</accession>
<proteinExistence type="predicted"/>
<reference evidence="2 3" key="1">
    <citation type="submission" date="2020-08" db="EMBL/GenBank/DDBJ databases">
        <title>Sequencing the genomes of 1000 actinobacteria strains.</title>
        <authorList>
            <person name="Klenk H.-P."/>
        </authorList>
    </citation>
    <scope>NUCLEOTIDE SEQUENCE [LARGE SCALE GENOMIC DNA]</scope>
    <source>
        <strain evidence="2 3">DSM 45913</strain>
    </source>
</reference>
<gene>
    <name evidence="2" type="ORF">FHU36_007785</name>
</gene>
<organism evidence="2 3">
    <name type="scientific">Nonomuraea muscovyensis</name>
    <dbReference type="NCBI Taxonomy" id="1124761"/>
    <lineage>
        <taxon>Bacteria</taxon>
        <taxon>Bacillati</taxon>
        <taxon>Actinomycetota</taxon>
        <taxon>Actinomycetes</taxon>
        <taxon>Streptosporangiales</taxon>
        <taxon>Streptosporangiaceae</taxon>
        <taxon>Nonomuraea</taxon>
    </lineage>
</organism>
<dbReference type="InterPro" id="IPR052541">
    <property type="entry name" value="SQRD"/>
</dbReference>
<protein>
    <submittedName>
        <fullName evidence="2">Sulfide:quinone oxidoreductase</fullName>
        <ecNumber evidence="2">1.8.5.-</ecNumber>
    </submittedName>
</protein>
<dbReference type="RefSeq" id="WP_185089001.1">
    <property type="nucleotide sequence ID" value="NZ_JACHJB010000004.1"/>
</dbReference>
<dbReference type="InterPro" id="IPR036188">
    <property type="entry name" value="FAD/NAD-bd_sf"/>
</dbReference>
<dbReference type="SUPFAM" id="SSF51905">
    <property type="entry name" value="FAD/NAD(P)-binding domain"/>
    <property type="match status" value="2"/>
</dbReference>
<dbReference type="GO" id="GO:0016491">
    <property type="term" value="F:oxidoreductase activity"/>
    <property type="evidence" value="ECO:0007669"/>
    <property type="project" value="UniProtKB-KW"/>
</dbReference>
<name>A0A7X0CAA9_9ACTN</name>
<evidence type="ECO:0000313" key="2">
    <source>
        <dbReference type="EMBL" id="MBB6351202.1"/>
    </source>
</evidence>
<keyword evidence="2" id="KW-0560">Oxidoreductase</keyword>
<dbReference type="PANTHER" id="PTHR43755">
    <property type="match status" value="1"/>
</dbReference>
<sequence length="388" mass="41335">MAKTVIVLGAGVGGLNVASLLRERLPGSDKVVLIDQSFEGALGLSLLWVLRGWRRAADVTVCPSQDVLHGVEMVKARVRLIEPDRRKVVTDAGEFSCDALVIALGADLAPTMVPGLAEALEAGQAEEFYTLEGSARLHDRVRRFDGGRLAVLVAGVPFKCPAAPFEGALLLADLLRETGARDDVSIDTYTPDPLPMPVAGPAVGRTLVDMLTAYGIGFHGQRTVERVDGEAGELHFADGSRESFDLLAAVPPHRPPAAMRGTSLGPSGWIPVDARTFTTGSRGVWALGDVTLLTLPNGKPLPKAAVFAEGAADVVTNGVLRHLGYEAPEPWFDGHGSCYIELGDHLAAKGEGEFLAVPAPQVTLHEPSARFHEEKAAQETDWLKRWNA</sequence>
<dbReference type="Proteomes" id="UP000583800">
    <property type="component" value="Unassembled WGS sequence"/>
</dbReference>
<dbReference type="PRINTS" id="PR00368">
    <property type="entry name" value="FADPNR"/>
</dbReference>
<dbReference type="PANTHER" id="PTHR43755:SF1">
    <property type="entry name" value="FAD-DEPENDENT PYRIDINE NUCLEOTIDE-DISULPHIDE OXIDOREDUCTASE"/>
    <property type="match status" value="1"/>
</dbReference>
<dbReference type="InterPro" id="IPR023753">
    <property type="entry name" value="FAD/NAD-binding_dom"/>
</dbReference>